<dbReference type="Gene3D" id="3.30.420.270">
    <property type="match status" value="1"/>
</dbReference>
<reference evidence="9 10" key="1">
    <citation type="submission" date="2012-05" db="EMBL/GenBank/DDBJ databases">
        <authorList>
            <person name="Weinstock G."/>
            <person name="Sodergren E."/>
            <person name="Lobos E.A."/>
            <person name="Fulton L."/>
            <person name="Fulton R."/>
            <person name="Courtney L."/>
            <person name="Fronick C."/>
            <person name="O'Laughlin M."/>
            <person name="Godfrey J."/>
            <person name="Wilson R.M."/>
            <person name="Miner T."/>
            <person name="Farmer C."/>
            <person name="Delehaunty K."/>
            <person name="Cordes M."/>
            <person name="Minx P."/>
            <person name="Tomlinson C."/>
            <person name="Chen J."/>
            <person name="Wollam A."/>
            <person name="Pepin K.H."/>
            <person name="Bhonagiri V."/>
            <person name="Zhang X."/>
            <person name="Suruliraj S."/>
            <person name="Warren W."/>
            <person name="Mitreva M."/>
            <person name="Mardis E.R."/>
            <person name="Wilson R.K."/>
        </authorList>
    </citation>
    <scope>NUCLEOTIDE SEQUENCE [LARGE SCALE GENOMIC DNA]</scope>
    <source>
        <strain evidence="9 10">F0037</strain>
    </source>
</reference>
<keyword evidence="7" id="KW-0813">Transport</keyword>
<dbReference type="GO" id="GO:0015031">
    <property type="term" value="P:protein transport"/>
    <property type="evidence" value="ECO:0007669"/>
    <property type="project" value="UniProtKB-KW"/>
</dbReference>
<evidence type="ECO:0000256" key="6">
    <source>
        <dbReference type="ARBA" id="ARBA00023136"/>
    </source>
</evidence>
<evidence type="ECO:0000256" key="3">
    <source>
        <dbReference type="ARBA" id="ARBA00022475"/>
    </source>
</evidence>
<dbReference type="Pfam" id="PF02472">
    <property type="entry name" value="ExbD"/>
    <property type="match status" value="1"/>
</dbReference>
<proteinExistence type="inferred from homology"/>
<dbReference type="HOGENOM" id="CLU_085305_3_4_10"/>
<keyword evidence="4 7" id="KW-0812">Transmembrane</keyword>
<dbReference type="InterPro" id="IPR003400">
    <property type="entry name" value="ExbD"/>
</dbReference>
<evidence type="ECO:0000256" key="4">
    <source>
        <dbReference type="ARBA" id="ARBA00022692"/>
    </source>
</evidence>
<comment type="caution">
    <text evidence="9">The sequence shown here is derived from an EMBL/GenBank/DDBJ whole genome shotgun (WGS) entry which is preliminary data.</text>
</comment>
<keyword evidence="7" id="KW-0653">Protein transport</keyword>
<dbReference type="EMBL" id="AMEQ01000044">
    <property type="protein sequence ID" value="EKX99952.1"/>
    <property type="molecule type" value="Genomic_DNA"/>
</dbReference>
<evidence type="ECO:0000313" key="10">
    <source>
        <dbReference type="Proteomes" id="UP000010408"/>
    </source>
</evidence>
<accession>L1N996</accession>
<dbReference type="PANTHER" id="PTHR30558">
    <property type="entry name" value="EXBD MEMBRANE COMPONENT OF PMF-DRIVEN MACROMOLECULE IMPORT SYSTEM"/>
    <property type="match status" value="1"/>
</dbReference>
<dbReference type="RefSeq" id="WP_005468212.1">
    <property type="nucleotide sequence ID" value="NZ_KB291037.1"/>
</dbReference>
<dbReference type="PATRIC" id="fig|1127696.3.peg.1693"/>
<evidence type="ECO:0000313" key="9">
    <source>
        <dbReference type="EMBL" id="EKX99952.1"/>
    </source>
</evidence>
<keyword evidence="3" id="KW-1003">Cell membrane</keyword>
<dbReference type="AlphaFoldDB" id="L1N996"/>
<evidence type="ECO:0000256" key="5">
    <source>
        <dbReference type="ARBA" id="ARBA00022989"/>
    </source>
</evidence>
<sequence length="146" mass="15997">MALKRKSRVSDTYSMASMTDVIFLLLIFFLVTSTIIVPNTIKVTLPTSSPQSSPEQPAARITLTPDLRYYLGIERAVPVELTKEALREQLAIFAAEHPEAYVSIQADETVPYKEVVSVINAASGSSLKVVLATRAETDQPTTPTTR</sequence>
<organism evidence="9 10">
    <name type="scientific">Porphyromonas catoniae F0037</name>
    <dbReference type="NCBI Taxonomy" id="1127696"/>
    <lineage>
        <taxon>Bacteria</taxon>
        <taxon>Pseudomonadati</taxon>
        <taxon>Bacteroidota</taxon>
        <taxon>Bacteroidia</taxon>
        <taxon>Bacteroidales</taxon>
        <taxon>Porphyromonadaceae</taxon>
        <taxon>Porphyromonas</taxon>
    </lineage>
</organism>
<dbReference type="Proteomes" id="UP000010408">
    <property type="component" value="Unassembled WGS sequence"/>
</dbReference>
<dbReference type="GO" id="GO:0022857">
    <property type="term" value="F:transmembrane transporter activity"/>
    <property type="evidence" value="ECO:0007669"/>
    <property type="project" value="InterPro"/>
</dbReference>
<keyword evidence="6 8" id="KW-0472">Membrane</keyword>
<comment type="similarity">
    <text evidence="2 7">Belongs to the ExbD/TolR family.</text>
</comment>
<evidence type="ECO:0000256" key="8">
    <source>
        <dbReference type="SAM" id="Phobius"/>
    </source>
</evidence>
<feature type="transmembrane region" description="Helical" evidence="8">
    <location>
        <begin position="21"/>
        <end position="41"/>
    </location>
</feature>
<dbReference type="eggNOG" id="COG0848">
    <property type="taxonomic scope" value="Bacteria"/>
</dbReference>
<dbReference type="STRING" id="1127696.HMPREF9134_01861"/>
<evidence type="ECO:0000256" key="1">
    <source>
        <dbReference type="ARBA" id="ARBA00004162"/>
    </source>
</evidence>
<dbReference type="PANTHER" id="PTHR30558:SF7">
    <property type="entry name" value="TOL-PAL SYSTEM PROTEIN TOLR"/>
    <property type="match status" value="1"/>
</dbReference>
<evidence type="ECO:0000256" key="7">
    <source>
        <dbReference type="RuleBase" id="RU003879"/>
    </source>
</evidence>
<protein>
    <submittedName>
        <fullName evidence="9">Transport energizing protein, ExbD/TolR family</fullName>
    </submittedName>
</protein>
<comment type="subcellular location">
    <subcellularLocation>
        <location evidence="1">Cell membrane</location>
        <topology evidence="1">Single-pass membrane protein</topology>
    </subcellularLocation>
    <subcellularLocation>
        <location evidence="7">Cell membrane</location>
        <topology evidence="7">Single-pass type II membrane protein</topology>
    </subcellularLocation>
</comment>
<gene>
    <name evidence="9" type="ORF">HMPREF9134_01861</name>
</gene>
<evidence type="ECO:0000256" key="2">
    <source>
        <dbReference type="ARBA" id="ARBA00005811"/>
    </source>
</evidence>
<dbReference type="GO" id="GO:0005886">
    <property type="term" value="C:plasma membrane"/>
    <property type="evidence" value="ECO:0007669"/>
    <property type="project" value="UniProtKB-SubCell"/>
</dbReference>
<keyword evidence="5 8" id="KW-1133">Transmembrane helix</keyword>
<name>L1N996_9PORP</name>